<comment type="caution">
    <text evidence="1">The sequence shown here is derived from an EMBL/GenBank/DDBJ whole genome shotgun (WGS) entry which is preliminary data.</text>
</comment>
<sequence length="163" mass="17071">MGASLVGGGLVLAALVVGGGYWALDGGLYGCTRADRRLQQPVTAEVRALGAPQGAHSDGEPYAGCDDDDRFAYYGQGYDEPARRADVVAHYRAAAARNGWQPAPPDPDEPAWRTDPGGERIGLCFTKQVDGTTAHLAVGWAYAGGRGYTVEVRASRTGGAWCA</sequence>
<organism evidence="1 2">
    <name type="scientific">Kitasatospora arboriphila</name>
    <dbReference type="NCBI Taxonomy" id="258052"/>
    <lineage>
        <taxon>Bacteria</taxon>
        <taxon>Bacillati</taxon>
        <taxon>Actinomycetota</taxon>
        <taxon>Actinomycetes</taxon>
        <taxon>Kitasatosporales</taxon>
        <taxon>Streptomycetaceae</taxon>
        <taxon>Kitasatospora</taxon>
    </lineage>
</organism>
<keyword evidence="2" id="KW-1185">Reference proteome</keyword>
<reference evidence="1 2" key="1">
    <citation type="journal article" date="2019" name="Int. J. Syst. Evol. Microbiol.">
        <title>The Global Catalogue of Microorganisms (GCM) 10K type strain sequencing project: providing services to taxonomists for standard genome sequencing and annotation.</title>
        <authorList>
            <consortium name="The Broad Institute Genomics Platform"/>
            <consortium name="The Broad Institute Genome Sequencing Center for Infectious Disease"/>
            <person name="Wu L."/>
            <person name="Ma J."/>
        </authorList>
    </citation>
    <scope>NUCLEOTIDE SEQUENCE [LARGE SCALE GENOMIC DNA]</scope>
    <source>
        <strain evidence="1 2">JCM 13002</strain>
    </source>
</reference>
<evidence type="ECO:0000313" key="2">
    <source>
        <dbReference type="Proteomes" id="UP001499987"/>
    </source>
</evidence>
<name>A0ABN1U478_9ACTN</name>
<evidence type="ECO:0008006" key="3">
    <source>
        <dbReference type="Google" id="ProtNLM"/>
    </source>
</evidence>
<dbReference type="Proteomes" id="UP001499987">
    <property type="component" value="Unassembled WGS sequence"/>
</dbReference>
<accession>A0ABN1U478</accession>
<dbReference type="EMBL" id="BAAALD010000102">
    <property type="protein sequence ID" value="GAA1117143.1"/>
    <property type="molecule type" value="Genomic_DNA"/>
</dbReference>
<protein>
    <recommendedName>
        <fullName evidence="3">Secreted protein</fullName>
    </recommendedName>
</protein>
<proteinExistence type="predicted"/>
<evidence type="ECO:0000313" key="1">
    <source>
        <dbReference type="EMBL" id="GAA1117143.1"/>
    </source>
</evidence>
<gene>
    <name evidence="1" type="ORF">GCM10009663_66590</name>
</gene>